<dbReference type="Proteomes" id="UP000536711">
    <property type="component" value="Unassembled WGS sequence"/>
</dbReference>
<gene>
    <name evidence="4" type="ORF">FACUT_8448</name>
</gene>
<keyword evidence="2" id="KW-1133">Transmembrane helix</keyword>
<keyword evidence="2" id="KW-0812">Transmembrane</keyword>
<name>A0A8H4JKJ1_9HYPO</name>
<evidence type="ECO:0000313" key="5">
    <source>
        <dbReference type="Proteomes" id="UP000536711"/>
    </source>
</evidence>
<proteinExistence type="predicted"/>
<feature type="compositionally biased region" description="Low complexity" evidence="1">
    <location>
        <begin position="233"/>
        <end position="250"/>
    </location>
</feature>
<feature type="chain" id="PRO_5034979796" evidence="3">
    <location>
        <begin position="21"/>
        <end position="387"/>
    </location>
</feature>
<dbReference type="AlphaFoldDB" id="A0A8H4JKJ1"/>
<organism evidence="4 5">
    <name type="scientific">Fusarium acutatum</name>
    <dbReference type="NCBI Taxonomy" id="78861"/>
    <lineage>
        <taxon>Eukaryota</taxon>
        <taxon>Fungi</taxon>
        <taxon>Dikarya</taxon>
        <taxon>Ascomycota</taxon>
        <taxon>Pezizomycotina</taxon>
        <taxon>Sordariomycetes</taxon>
        <taxon>Hypocreomycetidae</taxon>
        <taxon>Hypocreales</taxon>
        <taxon>Nectriaceae</taxon>
        <taxon>Fusarium</taxon>
        <taxon>Fusarium fujikuroi species complex</taxon>
    </lineage>
</organism>
<comment type="caution">
    <text evidence="4">The sequence shown here is derived from an EMBL/GenBank/DDBJ whole genome shotgun (WGS) entry which is preliminary data.</text>
</comment>
<sequence>MHFPAFPSAVFLLAVQAIHALKIAHGAETRHLPNAPARLTEAPLGVIEPLEFLVGHDPGLKPRAETEDSTIVVTIAPDETCGYVGGYKDSPVTCPSSSLCSWAAFSGLGLVACGSQIYVTCIESSRAVNSTRCDDVCQSNTFNLLCTNSNRPFCRTYVYPSGIFDYGCASTTVEDLEYVQFTFSGQKSPSLSTVTLTDESSEGLGEPATVTVQGKATGSPSTVTVYMIPQPPSQSTTSSETSSSSKKSTPVGAIVGGVVGGVAVLGLIGLGAFCLVGRQKKNKHQNNMAGQPNMATPKNQNQYPYHPQHGFVPPYNDPSMVSPAPLDAHMSMMTGSVSPSGQNAHGGGGQLSPSMVQIPSLAYEMAGSEAREPETVYEMGIDSQGRK</sequence>
<feature type="transmembrane region" description="Helical" evidence="2">
    <location>
        <begin position="251"/>
        <end position="276"/>
    </location>
</feature>
<protein>
    <submittedName>
        <fullName evidence="4">Uncharacterized protein</fullName>
    </submittedName>
</protein>
<keyword evidence="3" id="KW-0732">Signal</keyword>
<feature type="region of interest" description="Disordered" evidence="1">
    <location>
        <begin position="366"/>
        <end position="387"/>
    </location>
</feature>
<feature type="signal peptide" evidence="3">
    <location>
        <begin position="1"/>
        <end position="20"/>
    </location>
</feature>
<evidence type="ECO:0000256" key="3">
    <source>
        <dbReference type="SAM" id="SignalP"/>
    </source>
</evidence>
<reference evidence="4 5" key="1">
    <citation type="submission" date="2020-01" db="EMBL/GenBank/DDBJ databases">
        <title>Identification and distribution of gene clusters putatively required for synthesis of sphingolipid metabolism inhibitors in phylogenetically diverse species of the filamentous fungus Fusarium.</title>
        <authorList>
            <person name="Kim H.-S."/>
            <person name="Busman M."/>
            <person name="Brown D.W."/>
            <person name="Divon H."/>
            <person name="Uhlig S."/>
            <person name="Proctor R.H."/>
        </authorList>
    </citation>
    <scope>NUCLEOTIDE SEQUENCE [LARGE SCALE GENOMIC DNA]</scope>
    <source>
        <strain evidence="4 5">NRRL 13308</strain>
    </source>
</reference>
<evidence type="ECO:0000256" key="2">
    <source>
        <dbReference type="SAM" id="Phobius"/>
    </source>
</evidence>
<evidence type="ECO:0000313" key="4">
    <source>
        <dbReference type="EMBL" id="KAF4432182.1"/>
    </source>
</evidence>
<keyword evidence="5" id="KW-1185">Reference proteome</keyword>
<feature type="region of interest" description="Disordered" evidence="1">
    <location>
        <begin position="226"/>
        <end position="250"/>
    </location>
</feature>
<keyword evidence="2" id="KW-0472">Membrane</keyword>
<accession>A0A8H4JKJ1</accession>
<dbReference type="EMBL" id="JAADJF010000237">
    <property type="protein sequence ID" value="KAF4432182.1"/>
    <property type="molecule type" value="Genomic_DNA"/>
</dbReference>
<dbReference type="OrthoDB" id="5347452at2759"/>
<evidence type="ECO:0000256" key="1">
    <source>
        <dbReference type="SAM" id="MobiDB-lite"/>
    </source>
</evidence>